<evidence type="ECO:0000313" key="1">
    <source>
        <dbReference type="EMBL" id="KAH6931566.1"/>
    </source>
</evidence>
<keyword evidence="2" id="KW-1185">Reference proteome</keyword>
<gene>
    <name evidence="1" type="ORF">HPB50_025263</name>
</gene>
<accession>A0ACB7SCA4</accession>
<dbReference type="Proteomes" id="UP000821845">
    <property type="component" value="Chromosome 5"/>
</dbReference>
<protein>
    <submittedName>
        <fullName evidence="1">Uncharacterized protein</fullName>
    </submittedName>
</protein>
<reference evidence="1" key="1">
    <citation type="submission" date="2020-05" db="EMBL/GenBank/DDBJ databases">
        <title>Large-scale comparative analyses of tick genomes elucidate their genetic diversity and vector capacities.</title>
        <authorList>
            <person name="Jia N."/>
            <person name="Wang J."/>
            <person name="Shi W."/>
            <person name="Du L."/>
            <person name="Sun Y."/>
            <person name="Zhan W."/>
            <person name="Jiang J."/>
            <person name="Wang Q."/>
            <person name="Zhang B."/>
            <person name="Ji P."/>
            <person name="Sakyi L.B."/>
            <person name="Cui X."/>
            <person name="Yuan T."/>
            <person name="Jiang B."/>
            <person name="Yang W."/>
            <person name="Lam T.T.-Y."/>
            <person name="Chang Q."/>
            <person name="Ding S."/>
            <person name="Wang X."/>
            <person name="Zhu J."/>
            <person name="Ruan X."/>
            <person name="Zhao L."/>
            <person name="Wei J."/>
            <person name="Que T."/>
            <person name="Du C."/>
            <person name="Cheng J."/>
            <person name="Dai P."/>
            <person name="Han X."/>
            <person name="Huang E."/>
            <person name="Gao Y."/>
            <person name="Liu J."/>
            <person name="Shao H."/>
            <person name="Ye R."/>
            <person name="Li L."/>
            <person name="Wei W."/>
            <person name="Wang X."/>
            <person name="Wang C."/>
            <person name="Yang T."/>
            <person name="Huo Q."/>
            <person name="Li W."/>
            <person name="Guo W."/>
            <person name="Chen H."/>
            <person name="Zhou L."/>
            <person name="Ni X."/>
            <person name="Tian J."/>
            <person name="Zhou Y."/>
            <person name="Sheng Y."/>
            <person name="Liu T."/>
            <person name="Pan Y."/>
            <person name="Xia L."/>
            <person name="Li J."/>
            <person name="Zhao F."/>
            <person name="Cao W."/>
        </authorList>
    </citation>
    <scope>NUCLEOTIDE SEQUENCE</scope>
    <source>
        <strain evidence="1">Hyas-2018</strain>
    </source>
</reference>
<evidence type="ECO:0000313" key="2">
    <source>
        <dbReference type="Proteomes" id="UP000821845"/>
    </source>
</evidence>
<name>A0ACB7SCA4_HYAAI</name>
<proteinExistence type="predicted"/>
<sequence>MRGQETQLWSPGQSFASEPRKFTFDHCFWSYDGFLQLDDGYCAPDPEHEHGALYADQERVYKDLGREVVRSAWQGYNAALLAYGQSGSGKSYSMVGYGANTGLVPRLCEDLFQELEKKRSIGKHMEFEVELSMLEIYNESVFDLLVVNKGPRKGLKVREHPKKGFFAEGLTKCLVTNYRDVLSRIDEGTTNRSIAATNCNATSSERQSAAQTSGDRLREGIAINHSLSCLGNCIHALAEKAKGTNLKVPYRESTLTRLLMTALGGNSKTIMLATISPSDVNYEETLSTLRYAERTKEIKNLVRVNEDPTDKLIRELRHENEALKKKLAKGNVDNVLSAGLTEEGKFHFVH</sequence>
<organism evidence="1 2">
    <name type="scientific">Hyalomma asiaticum</name>
    <name type="common">Tick</name>
    <dbReference type="NCBI Taxonomy" id="266040"/>
    <lineage>
        <taxon>Eukaryota</taxon>
        <taxon>Metazoa</taxon>
        <taxon>Ecdysozoa</taxon>
        <taxon>Arthropoda</taxon>
        <taxon>Chelicerata</taxon>
        <taxon>Arachnida</taxon>
        <taxon>Acari</taxon>
        <taxon>Parasitiformes</taxon>
        <taxon>Ixodida</taxon>
        <taxon>Ixodoidea</taxon>
        <taxon>Ixodidae</taxon>
        <taxon>Hyalomminae</taxon>
        <taxon>Hyalomma</taxon>
    </lineage>
</organism>
<comment type="caution">
    <text evidence="1">The sequence shown here is derived from an EMBL/GenBank/DDBJ whole genome shotgun (WGS) entry which is preliminary data.</text>
</comment>
<dbReference type="EMBL" id="CM023485">
    <property type="protein sequence ID" value="KAH6931566.1"/>
    <property type="molecule type" value="Genomic_DNA"/>
</dbReference>